<dbReference type="Gene3D" id="3.40.190.10">
    <property type="entry name" value="Periplasmic binding protein-like II"/>
    <property type="match status" value="1"/>
</dbReference>
<evidence type="ECO:0000256" key="1">
    <source>
        <dbReference type="ARBA" id="ARBA00004418"/>
    </source>
</evidence>
<dbReference type="GO" id="GO:1904680">
    <property type="term" value="F:peptide transmembrane transporter activity"/>
    <property type="evidence" value="ECO:0007669"/>
    <property type="project" value="TreeGrafter"/>
</dbReference>
<dbReference type="AlphaFoldDB" id="D5BU25"/>
<feature type="chain" id="PRO_5003069233" evidence="4">
    <location>
        <begin position="33"/>
        <end position="542"/>
    </location>
</feature>
<dbReference type="RefSeq" id="WP_013046399.1">
    <property type="nucleotide sequence ID" value="NC_014010.1"/>
</dbReference>
<dbReference type="HOGENOM" id="CLU_035683_0_0_5"/>
<dbReference type="STRING" id="488538.SAR116_1529"/>
<accession>D5BU25</accession>
<dbReference type="EC" id="3.1.3.26" evidence="6"/>
<dbReference type="KEGG" id="apb:SAR116_1529"/>
<dbReference type="PANTHER" id="PTHR30290:SF64">
    <property type="entry name" value="ABC TRANSPORTER PERIPLASMIC BINDING PROTEIN"/>
    <property type="match status" value="1"/>
</dbReference>
<dbReference type="InterPro" id="IPR023765">
    <property type="entry name" value="SBP_5_CS"/>
</dbReference>
<dbReference type="Proteomes" id="UP000007460">
    <property type="component" value="Chromosome"/>
</dbReference>
<comment type="similarity">
    <text evidence="2">Belongs to the bacterial solute-binding protein 5 family.</text>
</comment>
<evidence type="ECO:0000313" key="7">
    <source>
        <dbReference type="Proteomes" id="UP000007460"/>
    </source>
</evidence>
<dbReference type="EMBL" id="CP001751">
    <property type="protein sequence ID" value="ADE39772.1"/>
    <property type="molecule type" value="Genomic_DNA"/>
</dbReference>
<dbReference type="CDD" id="cd00995">
    <property type="entry name" value="PBP2_NikA_DppA_OppA_like"/>
    <property type="match status" value="1"/>
</dbReference>
<dbReference type="InterPro" id="IPR000914">
    <property type="entry name" value="SBP_5_dom"/>
</dbReference>
<evidence type="ECO:0000256" key="3">
    <source>
        <dbReference type="ARBA" id="ARBA00022729"/>
    </source>
</evidence>
<proteinExistence type="inferred from homology"/>
<dbReference type="eggNOG" id="COG0747">
    <property type="taxonomic scope" value="Bacteria"/>
</dbReference>
<feature type="domain" description="Solute-binding protein family 5" evidence="5">
    <location>
        <begin position="250"/>
        <end position="536"/>
    </location>
</feature>
<dbReference type="GO" id="GO:0008707">
    <property type="term" value="F:inositol hexakisphosphate 4-phosphatase activity"/>
    <property type="evidence" value="ECO:0007669"/>
    <property type="project" value="UniProtKB-EC"/>
</dbReference>
<keyword evidence="6" id="KW-0378">Hydrolase</keyword>
<dbReference type="SUPFAM" id="SSF53850">
    <property type="entry name" value="Periplasmic binding protein-like II"/>
    <property type="match status" value="2"/>
</dbReference>
<gene>
    <name evidence="6" type="ordered locus">SAR116_1529</name>
</gene>
<name>D5BU25_PUNMI</name>
<dbReference type="PANTHER" id="PTHR30290">
    <property type="entry name" value="PERIPLASMIC BINDING COMPONENT OF ABC TRANSPORTER"/>
    <property type="match status" value="1"/>
</dbReference>
<feature type="signal peptide" evidence="4">
    <location>
        <begin position="1"/>
        <end position="32"/>
    </location>
</feature>
<organism evidence="6 7">
    <name type="scientific">Puniceispirillum marinum (strain IMCC1322)</name>
    <dbReference type="NCBI Taxonomy" id="488538"/>
    <lineage>
        <taxon>Bacteria</taxon>
        <taxon>Pseudomonadati</taxon>
        <taxon>Pseudomonadota</taxon>
        <taxon>Alphaproteobacteria</taxon>
        <taxon>Candidatus Puniceispirillales</taxon>
        <taxon>Candidatus Puniceispirillaceae</taxon>
        <taxon>Candidatus Puniceispirillum</taxon>
    </lineage>
</organism>
<dbReference type="PROSITE" id="PS51318">
    <property type="entry name" value="TAT"/>
    <property type="match status" value="1"/>
</dbReference>
<evidence type="ECO:0000259" key="5">
    <source>
        <dbReference type="Pfam" id="PF00496"/>
    </source>
</evidence>
<evidence type="ECO:0000313" key="6">
    <source>
        <dbReference type="EMBL" id="ADE39772.1"/>
    </source>
</evidence>
<dbReference type="InterPro" id="IPR006311">
    <property type="entry name" value="TAT_signal"/>
</dbReference>
<evidence type="ECO:0000256" key="4">
    <source>
        <dbReference type="SAM" id="SignalP"/>
    </source>
</evidence>
<keyword evidence="3 4" id="KW-0732">Signal</keyword>
<sequence length="542" mass="60859">MTIDYSKRSFLKASTSLGVAAATIPMAKFAWAAGKPVEPMNLLTSNASFDPVRPEMGRLIAQACKSIGWDVTLAAEDYNMGINKVFQEKDFDMFIVRWTGRANRVDPETFTRMMFHTDGNYNKWGYNNSSINEMGDMQQKEMDVEKRRTIVKAMQRKLYEDVAASPIVHPSMTNAYREDRLDGVVPQLGEGIGSLWTDLNMSVKSGDGYVRNGQTSALKNLNPVSVTDSNEFKELRTIYDRLIQVGPNGELVPWAATSVKAVDNTTIDIVLRDGMKFHDGNPVTIEDVKFTFEYYKKWKAPFFISSLEKFEDMSITGSNSMRIKLSEPHAPLMINFFAQIFIIPQHIWKDIPEKAGVDDVLNFANDNPIGSGPFRFDYWDRGKELKVSAFDQHFAKPKCAGMIRITYGSHDAMAAAIEAGECDRTRYILKPTLVQDLNKINGIVGKGYASHGWYGFMFNHTRGPLQDRAFREAVDHLVPRDVIREVIMSGFATNGGSTIAPANEYWHEAAIKPRANNVKLAKDILSKAGYSWDSSGTLHYPG</sequence>
<comment type="subcellular location">
    <subcellularLocation>
        <location evidence="1">Periplasm</location>
    </subcellularLocation>
</comment>
<evidence type="ECO:0000256" key="2">
    <source>
        <dbReference type="ARBA" id="ARBA00005695"/>
    </source>
</evidence>
<reference evidence="6 7" key="1">
    <citation type="journal article" date="2010" name="J. Bacteriol.">
        <title>Complete genome sequence of "Candidatus Puniceispirillum marinum" IMCC1322, a representative of the SAR116 clade in the Alphaproteobacteria.</title>
        <authorList>
            <person name="Oh H.M."/>
            <person name="Kwon K.K."/>
            <person name="Kang I."/>
            <person name="Kang S.G."/>
            <person name="Lee J.H."/>
            <person name="Kim S.J."/>
            <person name="Cho J.C."/>
        </authorList>
    </citation>
    <scope>NUCLEOTIDE SEQUENCE [LARGE SCALE GENOMIC DNA]</scope>
    <source>
        <strain evidence="6 7">IMCC1322</strain>
    </source>
</reference>
<dbReference type="InterPro" id="IPR039424">
    <property type="entry name" value="SBP_5"/>
</dbReference>
<dbReference type="Pfam" id="PF00496">
    <property type="entry name" value="SBP_bac_5"/>
    <property type="match status" value="1"/>
</dbReference>
<dbReference type="PROSITE" id="PS01040">
    <property type="entry name" value="SBP_BACTERIAL_5"/>
    <property type="match status" value="1"/>
</dbReference>
<protein>
    <submittedName>
        <fullName evidence="6">Twin-arginine translocation pathway signal</fullName>
        <ecNumber evidence="6">3.1.3.26</ecNumber>
    </submittedName>
</protein>
<dbReference type="GO" id="GO:0015833">
    <property type="term" value="P:peptide transport"/>
    <property type="evidence" value="ECO:0007669"/>
    <property type="project" value="TreeGrafter"/>
</dbReference>
<keyword evidence="7" id="KW-1185">Reference proteome</keyword>
<dbReference type="Gene3D" id="3.10.105.10">
    <property type="entry name" value="Dipeptide-binding Protein, Domain 3"/>
    <property type="match status" value="2"/>
</dbReference>